<name>A0A2J6WDZ1_9BACT</name>
<sequence>MSDKFDLLKDYVRMLAIYYGKNFGVPIEDLFQEGFLAYYENLKHYKGLKEKEFVLVMKRIVNRAMYRLVKEEIKRRAKEVSISDLEEM</sequence>
<reference evidence="1 2" key="1">
    <citation type="submission" date="2018-01" db="EMBL/GenBank/DDBJ databases">
        <title>Metagenomic assembled genomes from two thermal pools in the Uzon Caldera, Kamchatka, Russia.</title>
        <authorList>
            <person name="Wilkins L."/>
            <person name="Ettinger C."/>
        </authorList>
    </citation>
    <scope>NUCLEOTIDE SEQUENCE [LARGE SCALE GENOMIC DNA]</scope>
    <source>
        <strain evidence="1">ZAV-07</strain>
    </source>
</reference>
<gene>
    <name evidence="1" type="ORF">C0189_03945</name>
</gene>
<dbReference type="Proteomes" id="UP000237040">
    <property type="component" value="Unassembled WGS sequence"/>
</dbReference>
<dbReference type="GO" id="GO:0006352">
    <property type="term" value="P:DNA-templated transcription initiation"/>
    <property type="evidence" value="ECO:0007669"/>
    <property type="project" value="InterPro"/>
</dbReference>
<dbReference type="SUPFAM" id="SSF88946">
    <property type="entry name" value="Sigma2 domain of RNA polymerase sigma factors"/>
    <property type="match status" value="1"/>
</dbReference>
<comment type="caution">
    <text evidence="1">The sequence shown here is derived from an EMBL/GenBank/DDBJ whole genome shotgun (WGS) entry which is preliminary data.</text>
</comment>
<evidence type="ECO:0000313" key="2">
    <source>
        <dbReference type="Proteomes" id="UP000237040"/>
    </source>
</evidence>
<evidence type="ECO:0008006" key="3">
    <source>
        <dbReference type="Google" id="ProtNLM"/>
    </source>
</evidence>
<proteinExistence type="predicted"/>
<dbReference type="RefSeq" id="WP_416085054.1">
    <property type="nucleotide sequence ID" value="NZ_JBNARP010000014.1"/>
</dbReference>
<dbReference type="AlphaFoldDB" id="A0A2J6WDZ1"/>
<protein>
    <recommendedName>
        <fullName evidence="3">RNA polymerase sigma-70 region 2 domain-containing protein</fullName>
    </recommendedName>
</protein>
<dbReference type="EMBL" id="PNIL01000058">
    <property type="protein sequence ID" value="PMP67048.1"/>
    <property type="molecule type" value="Genomic_DNA"/>
</dbReference>
<dbReference type="GO" id="GO:0003700">
    <property type="term" value="F:DNA-binding transcription factor activity"/>
    <property type="evidence" value="ECO:0007669"/>
    <property type="project" value="InterPro"/>
</dbReference>
<organism evidence="1 2">
    <name type="scientific">Caldisericum exile</name>
    <dbReference type="NCBI Taxonomy" id="693075"/>
    <lineage>
        <taxon>Bacteria</taxon>
        <taxon>Pseudomonadati</taxon>
        <taxon>Caldisericota/Cryosericota group</taxon>
        <taxon>Caldisericota</taxon>
        <taxon>Caldisericia</taxon>
        <taxon>Caldisericales</taxon>
        <taxon>Caldisericaceae</taxon>
        <taxon>Caldisericum</taxon>
    </lineage>
</organism>
<evidence type="ECO:0000313" key="1">
    <source>
        <dbReference type="EMBL" id="PMP67048.1"/>
    </source>
</evidence>
<dbReference type="Gene3D" id="1.10.1740.10">
    <property type="match status" value="1"/>
</dbReference>
<dbReference type="InterPro" id="IPR013325">
    <property type="entry name" value="RNA_pol_sigma_r2"/>
</dbReference>
<accession>A0A2J6WDZ1</accession>